<protein>
    <submittedName>
        <fullName evidence="1">Uncharacterized protein</fullName>
    </submittedName>
</protein>
<proteinExistence type="predicted"/>
<accession>A0A8S5TTD5</accession>
<evidence type="ECO:0000313" key="1">
    <source>
        <dbReference type="EMBL" id="DAF85474.1"/>
    </source>
</evidence>
<reference evidence="1" key="1">
    <citation type="journal article" date="2021" name="Proc. Natl. Acad. Sci. U.S.A.">
        <title>A Catalog of Tens of Thousands of Viruses from Human Metagenomes Reveals Hidden Associations with Chronic Diseases.</title>
        <authorList>
            <person name="Tisza M.J."/>
            <person name="Buck C.B."/>
        </authorList>
    </citation>
    <scope>NUCLEOTIDE SEQUENCE</scope>
    <source>
        <strain evidence="1">Ct5jB2</strain>
    </source>
</reference>
<organism evidence="1">
    <name type="scientific">Siphoviridae sp. ct5jB2</name>
    <dbReference type="NCBI Taxonomy" id="2825337"/>
    <lineage>
        <taxon>Viruses</taxon>
        <taxon>Duplodnaviria</taxon>
        <taxon>Heunggongvirae</taxon>
        <taxon>Uroviricota</taxon>
        <taxon>Caudoviricetes</taxon>
    </lineage>
</organism>
<name>A0A8S5TTD5_9CAUD</name>
<dbReference type="EMBL" id="BK015927">
    <property type="protein sequence ID" value="DAF85474.1"/>
    <property type="molecule type" value="Genomic_DNA"/>
</dbReference>
<sequence length="98" mass="12183">MYPYYKLRRTEEDKEFFFNNIGLFNFWDEYLILHTPKMKDYYWCVVNRTDKKFSGSKLNNEVEVEATQVMNKSFEERKPEEMYEDFPELKDIECINYE</sequence>